<dbReference type="EMBL" id="CM043771">
    <property type="protein sequence ID" value="KAI4840613.1"/>
    <property type="molecule type" value="Genomic_DNA"/>
</dbReference>
<proteinExistence type="predicted"/>
<evidence type="ECO:0000313" key="1">
    <source>
        <dbReference type="EMBL" id="KAI4840613.1"/>
    </source>
</evidence>
<accession>A0ACB9YFZ0</accession>
<reference evidence="1" key="1">
    <citation type="submission" date="2022-06" db="EMBL/GenBank/DDBJ databases">
        <title>The First Complete Genome of the Simian Malaria Parasite Plasmodium brasilianum.</title>
        <authorList>
            <person name="Bajic M."/>
            <person name="Ravishankar S."/>
        </authorList>
    </citation>
    <scope>NUCLEOTIDE SEQUENCE</scope>
    <source>
        <strain evidence="1">Bolivian I</strain>
    </source>
</reference>
<keyword evidence="2" id="KW-1185">Reference proteome</keyword>
<dbReference type="Proteomes" id="UP001056978">
    <property type="component" value="Chromosome 3"/>
</dbReference>
<gene>
    <name evidence="1" type="ORF">MKS88_000846</name>
</gene>
<comment type="caution">
    <text evidence="1">The sequence shown here is derived from an EMBL/GenBank/DDBJ whole genome shotgun (WGS) entry which is preliminary data.</text>
</comment>
<sequence length="478" mass="53818">MNIKIKPNNTLNLRAVRILLSEVEVKDKEPLCVNLKDKQNSRPDKNLQNKTSEKTKLKNKQEQNLKNPRKVNTFKSPDARLEAKMFKCYASVDNYLMNNKKASKSKISIVVLKNLGWLYILPILVLFLGLLYLIDNSNLKWIVAVFSSSTSPKSLGKKPNLGCSLNLRTIRLLLLEDEVKDEDPLSADLKEGEPNAQTNETLQNEYLQNEHLQNETVQSETLENGGLGYSGLQYNGLENSGSQYNGLENSGLQYNGLENSGLQYNGLENSGLQYSGLENSGLQYNGLENSGLQYNGLENSGLQYNGLENSGFQYNGLENSGLQYNGLENNGLGYSGLEYSGLENENNPQEHETQPSKFKNKMGGVFVFKKIPLMIEENLFKCFASIYDYIDKDENSLQRKFKALFMMSTFLLITPIFLISLIGAFLIIGQDTYYYCGTALCYVISITIALFIILKNLKYRAIKAGHANPSFKDYFSSF</sequence>
<organism evidence="1 2">
    <name type="scientific">Plasmodium brasilianum</name>
    <dbReference type="NCBI Taxonomy" id="5824"/>
    <lineage>
        <taxon>Eukaryota</taxon>
        <taxon>Sar</taxon>
        <taxon>Alveolata</taxon>
        <taxon>Apicomplexa</taxon>
        <taxon>Aconoidasida</taxon>
        <taxon>Haemosporida</taxon>
        <taxon>Plasmodiidae</taxon>
        <taxon>Plasmodium</taxon>
        <taxon>Plasmodium (Plasmodium)</taxon>
    </lineage>
</organism>
<name>A0ACB9YFZ0_PLABR</name>
<protein>
    <submittedName>
        <fullName evidence="1">Lysophospholipase</fullName>
    </submittedName>
</protein>
<evidence type="ECO:0000313" key="2">
    <source>
        <dbReference type="Proteomes" id="UP001056978"/>
    </source>
</evidence>